<protein>
    <submittedName>
        <fullName evidence="1">Uncharacterized protein</fullName>
    </submittedName>
</protein>
<dbReference type="Proteomes" id="UP000479000">
    <property type="component" value="Unassembled WGS sequence"/>
</dbReference>
<sequence>MLEGCELLNCPLGTVCRLAMFTREPPEVRIVLNPAPEKTSEGMQQVAHQQGGGTLRTEGTFWFIIQLLISPKIKYSNIPRSFMVQALSSSQRHVEYTGPNSQYSVFLSRTVDIGTRELPKRGRHLPALLHHGPEVVSLRYLWWDQKPGASPDRFWTGSLGCIRMHMGFVPYPQGHGLLITHPLRASSRRHLTPNPRSELPKAQKSDATSTITCTTIMELESRQKILQIPRDFDLAFFPYSIHTPSKLNRVNGTRINARRLGARQAADWNRTHGCVKPYKQVLNSSSEFGQGSVEFPFMRLLGHLTYSASQDQIVESIEHLSATKTIGCKGSHRGLNLCTSTCFEK</sequence>
<dbReference type="AlphaFoldDB" id="A0A6H5FWP1"/>
<accession>A0A6H5FWP1</accession>
<proteinExistence type="predicted"/>
<dbReference type="EMBL" id="CADCXU010001144">
    <property type="protein sequence ID" value="CAA9993738.1"/>
    <property type="molecule type" value="Genomic_DNA"/>
</dbReference>
<reference evidence="1 2" key="1">
    <citation type="submission" date="2020-02" db="EMBL/GenBank/DDBJ databases">
        <authorList>
            <person name="Ferguson B K."/>
        </authorList>
    </citation>
    <scope>NUCLEOTIDE SEQUENCE [LARGE SCALE GENOMIC DNA]</scope>
</reference>
<keyword evidence="2" id="KW-1185">Reference proteome</keyword>
<gene>
    <name evidence="1" type="ORF">NTEN_LOCUS627</name>
</gene>
<organism evidence="1 2">
    <name type="scientific">Nesidiocoris tenuis</name>
    <dbReference type="NCBI Taxonomy" id="355587"/>
    <lineage>
        <taxon>Eukaryota</taxon>
        <taxon>Metazoa</taxon>
        <taxon>Ecdysozoa</taxon>
        <taxon>Arthropoda</taxon>
        <taxon>Hexapoda</taxon>
        <taxon>Insecta</taxon>
        <taxon>Pterygota</taxon>
        <taxon>Neoptera</taxon>
        <taxon>Paraneoptera</taxon>
        <taxon>Hemiptera</taxon>
        <taxon>Heteroptera</taxon>
        <taxon>Panheteroptera</taxon>
        <taxon>Cimicomorpha</taxon>
        <taxon>Miridae</taxon>
        <taxon>Dicyphina</taxon>
        <taxon>Nesidiocoris</taxon>
    </lineage>
</organism>
<evidence type="ECO:0000313" key="2">
    <source>
        <dbReference type="Proteomes" id="UP000479000"/>
    </source>
</evidence>
<name>A0A6H5FWP1_9HEMI</name>
<evidence type="ECO:0000313" key="1">
    <source>
        <dbReference type="EMBL" id="CAA9993738.1"/>
    </source>
</evidence>